<comment type="similarity">
    <text evidence="9">Belongs to the carbohydrate kinase PfkB family. Ribokinase subfamily.</text>
</comment>
<comment type="activity regulation">
    <text evidence="9">Activated by a monovalent cation that binds near, but not in, the active site. The most likely occupant of the site in vivo is potassium. Ion binding induces a conformational change that may alter substrate affinity.</text>
</comment>
<name>A0AAJ1MNU6_9SPIO</name>
<comment type="pathway">
    <text evidence="9">Carbohydrate metabolism; D-ribose degradation; D-ribose 5-phosphate from beta-D-ribopyranose: step 2/2.</text>
</comment>
<feature type="binding site" evidence="9">
    <location>
        <position position="243"/>
    </location>
    <ligand>
        <name>substrate</name>
    </ligand>
</feature>
<dbReference type="GO" id="GO:0019303">
    <property type="term" value="P:D-ribose catabolic process"/>
    <property type="evidence" value="ECO:0007669"/>
    <property type="project" value="UniProtKB-UniRule"/>
</dbReference>
<keyword evidence="4 9" id="KW-0418">Kinase</keyword>
<evidence type="ECO:0000256" key="6">
    <source>
        <dbReference type="ARBA" id="ARBA00022842"/>
    </source>
</evidence>
<feature type="binding site" evidence="9">
    <location>
        <position position="179"/>
    </location>
    <ligand>
        <name>ATP</name>
        <dbReference type="ChEBI" id="CHEBI:30616"/>
    </ligand>
</feature>
<accession>A0AAJ1MNU6</accession>
<feature type="binding site" evidence="9">
    <location>
        <position position="136"/>
    </location>
    <ligand>
        <name>substrate</name>
    </ligand>
</feature>
<organism evidence="11 12">
    <name type="scientific">Candidatus Thalassospirochaeta sargassi</name>
    <dbReference type="NCBI Taxonomy" id="3119039"/>
    <lineage>
        <taxon>Bacteria</taxon>
        <taxon>Pseudomonadati</taxon>
        <taxon>Spirochaetota</taxon>
        <taxon>Spirochaetia</taxon>
        <taxon>Spirochaetales</taxon>
        <taxon>Spirochaetaceae</taxon>
        <taxon>Candidatus Thalassospirochaeta</taxon>
    </lineage>
</organism>
<evidence type="ECO:0000313" key="11">
    <source>
        <dbReference type="EMBL" id="MDC7228260.1"/>
    </source>
</evidence>
<feature type="binding site" evidence="9">
    <location>
        <begin position="38"/>
        <end position="42"/>
    </location>
    <ligand>
        <name>substrate</name>
    </ligand>
</feature>
<keyword evidence="2 9" id="KW-0479">Metal-binding</keyword>
<feature type="binding site" evidence="9">
    <location>
        <position position="273"/>
    </location>
    <ligand>
        <name>K(+)</name>
        <dbReference type="ChEBI" id="CHEBI:29103"/>
    </ligand>
</feature>
<keyword evidence="3 9" id="KW-0547">Nucleotide-binding</keyword>
<evidence type="ECO:0000313" key="12">
    <source>
        <dbReference type="Proteomes" id="UP001221217"/>
    </source>
</evidence>
<keyword evidence="8 9" id="KW-0119">Carbohydrate metabolism</keyword>
<feature type="binding site" evidence="9">
    <location>
        <begin position="242"/>
        <end position="243"/>
    </location>
    <ligand>
        <name>ATP</name>
        <dbReference type="ChEBI" id="CHEBI:30616"/>
    </ligand>
</feature>
<dbReference type="PRINTS" id="PR00990">
    <property type="entry name" value="RIBOKINASE"/>
</dbReference>
<dbReference type="GO" id="GO:0005524">
    <property type="term" value="F:ATP binding"/>
    <property type="evidence" value="ECO:0007669"/>
    <property type="project" value="UniProtKB-UniRule"/>
</dbReference>
<dbReference type="SUPFAM" id="SSF53613">
    <property type="entry name" value="Ribokinase-like"/>
    <property type="match status" value="1"/>
</dbReference>
<comment type="subcellular location">
    <subcellularLocation>
        <location evidence="9">Cytoplasm</location>
    </subcellularLocation>
</comment>
<dbReference type="InterPro" id="IPR002139">
    <property type="entry name" value="Ribo/fructo_kinase"/>
</dbReference>
<dbReference type="Pfam" id="PF00294">
    <property type="entry name" value="PfkB"/>
    <property type="match status" value="1"/>
</dbReference>
<feature type="domain" description="Carbohydrate kinase PfkB" evidence="10">
    <location>
        <begin position="3"/>
        <end position="285"/>
    </location>
</feature>
<keyword evidence="5 9" id="KW-0067">ATP-binding</keyword>
<evidence type="ECO:0000256" key="5">
    <source>
        <dbReference type="ARBA" id="ARBA00022840"/>
    </source>
</evidence>
<dbReference type="GO" id="GO:0046872">
    <property type="term" value="F:metal ion binding"/>
    <property type="evidence" value="ECO:0007669"/>
    <property type="project" value="UniProtKB-KW"/>
</dbReference>
<dbReference type="CDD" id="cd01174">
    <property type="entry name" value="ribokinase"/>
    <property type="match status" value="1"/>
</dbReference>
<feature type="binding site" evidence="9">
    <location>
        <begin position="10"/>
        <end position="12"/>
    </location>
    <ligand>
        <name>substrate</name>
    </ligand>
</feature>
<feature type="binding site" evidence="9">
    <location>
        <position position="239"/>
    </location>
    <ligand>
        <name>K(+)</name>
        <dbReference type="ChEBI" id="CHEBI:29103"/>
    </ligand>
</feature>
<comment type="function">
    <text evidence="9">Catalyzes the phosphorylation of ribose at O-5 in a reaction requiring ATP and magnesium. The resulting D-ribose-5-phosphate can then be used either for sythesis of nucleotides, histidine, and tryptophan, or as a component of the pentose phosphate pathway.</text>
</comment>
<evidence type="ECO:0000259" key="10">
    <source>
        <dbReference type="Pfam" id="PF00294"/>
    </source>
</evidence>
<dbReference type="InterPro" id="IPR029056">
    <property type="entry name" value="Ribokinase-like"/>
</dbReference>
<gene>
    <name evidence="9" type="primary">rbsK</name>
    <name evidence="11" type="ORF">PQJ61_15975</name>
</gene>
<comment type="caution">
    <text evidence="11">The sequence shown here is derived from an EMBL/GenBank/DDBJ whole genome shotgun (WGS) entry which is preliminary data.</text>
</comment>
<dbReference type="EMBL" id="JAQQAL010000044">
    <property type="protein sequence ID" value="MDC7228260.1"/>
    <property type="molecule type" value="Genomic_DNA"/>
</dbReference>
<dbReference type="HAMAP" id="MF_01987">
    <property type="entry name" value="Ribokinase"/>
    <property type="match status" value="1"/>
</dbReference>
<evidence type="ECO:0000256" key="9">
    <source>
        <dbReference type="HAMAP-Rule" id="MF_01987"/>
    </source>
</evidence>
<dbReference type="PANTHER" id="PTHR10584:SF166">
    <property type="entry name" value="RIBOKINASE"/>
    <property type="match status" value="1"/>
</dbReference>
<comment type="catalytic activity">
    <reaction evidence="9">
        <text>D-ribose + ATP = D-ribose 5-phosphate + ADP + H(+)</text>
        <dbReference type="Rhea" id="RHEA:13697"/>
        <dbReference type="ChEBI" id="CHEBI:15378"/>
        <dbReference type="ChEBI" id="CHEBI:30616"/>
        <dbReference type="ChEBI" id="CHEBI:47013"/>
        <dbReference type="ChEBI" id="CHEBI:78346"/>
        <dbReference type="ChEBI" id="CHEBI:456216"/>
        <dbReference type="EC" id="2.7.1.15"/>
    </reaction>
</comment>
<comment type="caution">
    <text evidence="9">Lacks conserved residue(s) required for the propagation of feature annotation.</text>
</comment>
<keyword evidence="7 9" id="KW-0630">Potassium</keyword>
<feature type="active site" description="Proton acceptor" evidence="9">
    <location>
        <position position="243"/>
    </location>
</feature>
<comment type="cofactor">
    <cofactor evidence="9">
        <name>Mg(2+)</name>
        <dbReference type="ChEBI" id="CHEBI:18420"/>
    </cofactor>
    <text evidence="9">Requires a divalent cation, most likely magnesium in vivo, as an electrophilic catalyst to aid phosphoryl group transfer. It is the chelate of the metal and the nucleotide that is the actual substrate.</text>
</comment>
<protein>
    <recommendedName>
        <fullName evidence="9">Ribokinase</fullName>
        <shortName evidence="9">RK</shortName>
        <ecNumber evidence="9">2.7.1.15</ecNumber>
    </recommendedName>
</protein>
<feature type="binding site" evidence="9">
    <location>
        <begin position="211"/>
        <end position="216"/>
    </location>
    <ligand>
        <name>ATP</name>
        <dbReference type="ChEBI" id="CHEBI:30616"/>
    </ligand>
</feature>
<evidence type="ECO:0000256" key="3">
    <source>
        <dbReference type="ARBA" id="ARBA00022741"/>
    </source>
</evidence>
<comment type="subunit">
    <text evidence="9">Homodimer.</text>
</comment>
<dbReference type="Proteomes" id="UP001221217">
    <property type="component" value="Unassembled WGS sequence"/>
</dbReference>
<proteinExistence type="inferred from homology"/>
<evidence type="ECO:0000256" key="7">
    <source>
        <dbReference type="ARBA" id="ARBA00022958"/>
    </source>
</evidence>
<dbReference type="GO" id="GO:0005737">
    <property type="term" value="C:cytoplasm"/>
    <property type="evidence" value="ECO:0007669"/>
    <property type="project" value="UniProtKB-SubCell"/>
</dbReference>
<reference evidence="11 12" key="1">
    <citation type="submission" date="2022-12" db="EMBL/GenBank/DDBJ databases">
        <title>Metagenome assembled genome from gulf of manar.</title>
        <authorList>
            <person name="Kohli P."/>
            <person name="Pk S."/>
            <person name="Venkata Ramana C."/>
            <person name="Sasikala C."/>
        </authorList>
    </citation>
    <scope>NUCLEOTIDE SEQUENCE [LARGE SCALE GENOMIC DNA]</scope>
    <source>
        <strain evidence="11">JB008</strain>
    </source>
</reference>
<keyword evidence="6 9" id="KW-0460">Magnesium</keyword>
<keyword evidence="1 9" id="KW-0808">Transferase</keyword>
<feature type="binding site" evidence="9">
    <location>
        <position position="282"/>
    </location>
    <ligand>
        <name>K(+)</name>
        <dbReference type="ChEBI" id="CHEBI:29103"/>
    </ligand>
</feature>
<keyword evidence="9" id="KW-0963">Cytoplasm</keyword>
<dbReference type="EC" id="2.7.1.15" evidence="9"/>
<evidence type="ECO:0000256" key="4">
    <source>
        <dbReference type="ARBA" id="ARBA00022777"/>
    </source>
</evidence>
<feature type="binding site" evidence="9">
    <location>
        <position position="276"/>
    </location>
    <ligand>
        <name>K(+)</name>
        <dbReference type="ChEBI" id="CHEBI:29103"/>
    </ligand>
</feature>
<dbReference type="PANTHER" id="PTHR10584">
    <property type="entry name" value="SUGAR KINASE"/>
    <property type="match status" value="1"/>
</dbReference>
<dbReference type="InterPro" id="IPR011611">
    <property type="entry name" value="PfkB_dom"/>
</dbReference>
<feature type="binding site" evidence="9">
    <location>
        <position position="278"/>
    </location>
    <ligand>
        <name>K(+)</name>
        <dbReference type="ChEBI" id="CHEBI:29103"/>
    </ligand>
</feature>
<evidence type="ECO:0000256" key="8">
    <source>
        <dbReference type="ARBA" id="ARBA00023277"/>
    </source>
</evidence>
<dbReference type="Gene3D" id="3.40.1190.20">
    <property type="match status" value="1"/>
</dbReference>
<dbReference type="GO" id="GO:0004747">
    <property type="term" value="F:ribokinase activity"/>
    <property type="evidence" value="ECO:0007669"/>
    <property type="project" value="UniProtKB-UniRule"/>
</dbReference>
<dbReference type="AlphaFoldDB" id="A0AAJ1MNU6"/>
<evidence type="ECO:0000256" key="2">
    <source>
        <dbReference type="ARBA" id="ARBA00022723"/>
    </source>
</evidence>
<evidence type="ECO:0000256" key="1">
    <source>
        <dbReference type="ARBA" id="ARBA00022679"/>
    </source>
</evidence>
<feature type="binding site" evidence="9">
    <location>
        <position position="237"/>
    </location>
    <ligand>
        <name>K(+)</name>
        <dbReference type="ChEBI" id="CHEBI:29103"/>
    </ligand>
</feature>
<sequence length="289" mass="30430">MKILNIGSLNIDDVYSVEHFVQPGETLGSNEYNQFCGGKGLNQSIALANAGAEVYHAGAIGRDGLFLKERLDKAGVDTSLVKIGETPTGRAIIQVVPEGENSIILYNGANHSLSTGDISNMLAPFGAGDYLLLQNEINNPGRIINAAAEKGMIIALNPAPMEKSVLELPLDKISIFIVNEIEGEGFTGESEPAATGEAFERLYPGARLVLTLGAAGVYYRHKGKVLEVPAEKIKPIDTTAAGDTFIGYLLAGLAAGNDTESVLKRATKASAVTCMRLGAADSIPKADEI</sequence>
<dbReference type="InterPro" id="IPR011877">
    <property type="entry name" value="Ribokinase"/>
</dbReference>